<keyword evidence="2" id="KW-1185">Reference proteome</keyword>
<accession>A0A419W2Q8</accession>
<sequence length="53" mass="6067">MLFCGYFSILAIDLIYQVINDLQTEQPMKSIPNRSSRLLLLLNSQKGIFHVPS</sequence>
<protein>
    <submittedName>
        <fullName evidence="1">Uncharacterized protein</fullName>
    </submittedName>
</protein>
<proteinExistence type="predicted"/>
<comment type="caution">
    <text evidence="1">The sequence shown here is derived from an EMBL/GenBank/DDBJ whole genome shotgun (WGS) entry which is preliminary data.</text>
</comment>
<dbReference type="EMBL" id="RAPN01000001">
    <property type="protein sequence ID" value="RKD89765.1"/>
    <property type="molecule type" value="Genomic_DNA"/>
</dbReference>
<reference evidence="1 2" key="1">
    <citation type="submission" date="2018-09" db="EMBL/GenBank/DDBJ databases">
        <title>Genomic Encyclopedia of Archaeal and Bacterial Type Strains, Phase II (KMG-II): from individual species to whole genera.</title>
        <authorList>
            <person name="Goeker M."/>
        </authorList>
    </citation>
    <scope>NUCLEOTIDE SEQUENCE [LARGE SCALE GENOMIC DNA]</scope>
    <source>
        <strain evidence="1 2">DSM 27148</strain>
    </source>
</reference>
<gene>
    <name evidence="1" type="ORF">BC643_0097</name>
</gene>
<evidence type="ECO:0000313" key="2">
    <source>
        <dbReference type="Proteomes" id="UP000283387"/>
    </source>
</evidence>
<dbReference type="AlphaFoldDB" id="A0A419W2Q8"/>
<name>A0A419W2Q8_9BACT</name>
<organism evidence="1 2">
    <name type="scientific">Mangrovibacterium diazotrophicum</name>
    <dbReference type="NCBI Taxonomy" id="1261403"/>
    <lineage>
        <taxon>Bacteria</taxon>
        <taxon>Pseudomonadati</taxon>
        <taxon>Bacteroidota</taxon>
        <taxon>Bacteroidia</taxon>
        <taxon>Marinilabiliales</taxon>
        <taxon>Prolixibacteraceae</taxon>
        <taxon>Mangrovibacterium</taxon>
    </lineage>
</organism>
<dbReference type="Proteomes" id="UP000283387">
    <property type="component" value="Unassembled WGS sequence"/>
</dbReference>
<evidence type="ECO:0000313" key="1">
    <source>
        <dbReference type="EMBL" id="RKD89765.1"/>
    </source>
</evidence>